<evidence type="ECO:0000256" key="1">
    <source>
        <dbReference type="ARBA" id="ARBA00023015"/>
    </source>
</evidence>
<proteinExistence type="predicted"/>
<evidence type="ECO:0000256" key="3">
    <source>
        <dbReference type="ARBA" id="ARBA00023163"/>
    </source>
</evidence>
<dbReference type="PANTHER" id="PTHR43537:SF51">
    <property type="entry name" value="HTH-TYPE TRANSCRIPTIONAL REGULATOR LGOR-RELATED"/>
    <property type="match status" value="1"/>
</dbReference>
<dbReference type="InterPro" id="IPR008920">
    <property type="entry name" value="TF_FadR/GntR_C"/>
</dbReference>
<dbReference type="InterPro" id="IPR036388">
    <property type="entry name" value="WH-like_DNA-bd_sf"/>
</dbReference>
<dbReference type="Gene3D" id="1.10.10.10">
    <property type="entry name" value="Winged helix-like DNA-binding domain superfamily/Winged helix DNA-binding domain"/>
    <property type="match status" value="1"/>
</dbReference>
<dbReference type="RefSeq" id="WP_260900405.1">
    <property type="nucleotide sequence ID" value="NZ_JAOCZP010000001.1"/>
</dbReference>
<dbReference type="InterPro" id="IPR011711">
    <property type="entry name" value="GntR_C"/>
</dbReference>
<organism evidence="5 6">
    <name type="scientific">Chelativorans salis</name>
    <dbReference type="NCBI Taxonomy" id="2978478"/>
    <lineage>
        <taxon>Bacteria</taxon>
        <taxon>Pseudomonadati</taxon>
        <taxon>Pseudomonadota</taxon>
        <taxon>Alphaproteobacteria</taxon>
        <taxon>Hyphomicrobiales</taxon>
        <taxon>Phyllobacteriaceae</taxon>
        <taxon>Chelativorans</taxon>
    </lineage>
</organism>
<reference evidence="5 6" key="1">
    <citation type="submission" date="2022-09" db="EMBL/GenBank/DDBJ databases">
        <title>Chelativorans salina sp. nov., a novel slightly halophilic bacterium isolated from a saline lake sediment enrichment.</title>
        <authorList>
            <person name="Gao L."/>
            <person name="Fang B.-Z."/>
            <person name="Li W.-J."/>
        </authorList>
    </citation>
    <scope>NUCLEOTIDE SEQUENCE [LARGE SCALE GENOMIC DNA]</scope>
    <source>
        <strain evidence="5 6">EGI FJ00035</strain>
    </source>
</reference>
<keyword evidence="3" id="KW-0804">Transcription</keyword>
<dbReference type="SUPFAM" id="SSF48008">
    <property type="entry name" value="GntR ligand-binding domain-like"/>
    <property type="match status" value="1"/>
</dbReference>
<keyword evidence="2" id="KW-0238">DNA-binding</keyword>
<dbReference type="SUPFAM" id="SSF46785">
    <property type="entry name" value="Winged helix' DNA-binding domain"/>
    <property type="match status" value="1"/>
</dbReference>
<dbReference type="InterPro" id="IPR036390">
    <property type="entry name" value="WH_DNA-bd_sf"/>
</dbReference>
<dbReference type="EMBL" id="JAOCZP010000001">
    <property type="protein sequence ID" value="MCT7374053.1"/>
    <property type="molecule type" value="Genomic_DNA"/>
</dbReference>
<feature type="domain" description="HTH gntR-type" evidence="4">
    <location>
        <begin position="37"/>
        <end position="104"/>
    </location>
</feature>
<evidence type="ECO:0000259" key="4">
    <source>
        <dbReference type="PROSITE" id="PS50949"/>
    </source>
</evidence>
<dbReference type="Proteomes" id="UP001320831">
    <property type="component" value="Unassembled WGS sequence"/>
</dbReference>
<dbReference type="Pfam" id="PF07729">
    <property type="entry name" value="FCD"/>
    <property type="match status" value="1"/>
</dbReference>
<keyword evidence="6" id="KW-1185">Reference proteome</keyword>
<dbReference type="SMART" id="SM00345">
    <property type="entry name" value="HTH_GNTR"/>
    <property type="match status" value="1"/>
</dbReference>
<protein>
    <submittedName>
        <fullName evidence="5">GntR family transcriptional regulator</fullName>
    </submittedName>
</protein>
<gene>
    <name evidence="5" type="ORF">N5A92_03255</name>
</gene>
<evidence type="ECO:0000313" key="5">
    <source>
        <dbReference type="EMBL" id="MCT7374053.1"/>
    </source>
</evidence>
<accession>A0ABT2LK54</accession>
<dbReference type="PANTHER" id="PTHR43537">
    <property type="entry name" value="TRANSCRIPTIONAL REGULATOR, GNTR FAMILY"/>
    <property type="match status" value="1"/>
</dbReference>
<name>A0ABT2LK54_9HYPH</name>
<dbReference type="PROSITE" id="PS50949">
    <property type="entry name" value="HTH_GNTR"/>
    <property type="match status" value="1"/>
</dbReference>
<dbReference type="CDD" id="cd07377">
    <property type="entry name" value="WHTH_GntR"/>
    <property type="match status" value="1"/>
</dbReference>
<comment type="caution">
    <text evidence="5">The sequence shown here is derived from an EMBL/GenBank/DDBJ whole genome shotgun (WGS) entry which is preliminary data.</text>
</comment>
<dbReference type="Gene3D" id="1.20.120.530">
    <property type="entry name" value="GntR ligand-binding domain-like"/>
    <property type="match status" value="1"/>
</dbReference>
<evidence type="ECO:0000256" key="2">
    <source>
        <dbReference type="ARBA" id="ARBA00023125"/>
    </source>
</evidence>
<dbReference type="SMART" id="SM00895">
    <property type="entry name" value="FCD"/>
    <property type="match status" value="1"/>
</dbReference>
<sequence>MQFNKRGVAFYRHKGELGKFKNSEWINCMHSELRGGINSTEEVTSKLRELIMNGTLVQGERLTETGLAARLAVSRTPVRLALATLEREDLVEGAPNRGFRVRRFSIEDMREIMEVRAVLEGMAARLLAEKGLEPDQNATLQECLNGIAELIASKRHDPETFREFARINDRFHTSIAAFAGNTALQRLMVRNPFRSAPLLHFLPDEEGRAALIDAQRDHIRLVDAIRKGEGTRAEFLMREHGLLPLQRADQLFTNINKNAANQRTDEAS</sequence>
<keyword evidence="1" id="KW-0805">Transcription regulation</keyword>
<dbReference type="InterPro" id="IPR000524">
    <property type="entry name" value="Tscrpt_reg_HTH_GntR"/>
</dbReference>
<dbReference type="Pfam" id="PF00392">
    <property type="entry name" value="GntR"/>
    <property type="match status" value="1"/>
</dbReference>
<evidence type="ECO:0000313" key="6">
    <source>
        <dbReference type="Proteomes" id="UP001320831"/>
    </source>
</evidence>